<accession>A0A6M9PUJ9</accession>
<dbReference type="PANTHER" id="PTHR35602:SF3">
    <property type="entry name" value="ESTERASE YQIA"/>
    <property type="match status" value="1"/>
</dbReference>
<evidence type="ECO:0000313" key="1">
    <source>
        <dbReference type="EMBL" id="QKM62567.1"/>
    </source>
</evidence>
<protein>
    <recommendedName>
        <fullName evidence="3">Esterase</fullName>
    </recommendedName>
</protein>
<evidence type="ECO:0008006" key="3">
    <source>
        <dbReference type="Google" id="ProtNLM"/>
    </source>
</evidence>
<name>A0A6M9PUJ9_9BURK</name>
<keyword evidence="2" id="KW-1185">Reference proteome</keyword>
<dbReference type="InterPro" id="IPR008886">
    <property type="entry name" value="UPF0227/Esterase_YqiA"/>
</dbReference>
<dbReference type="Pfam" id="PF05728">
    <property type="entry name" value="UPF0227"/>
    <property type="match status" value="1"/>
</dbReference>
<dbReference type="PANTHER" id="PTHR35602">
    <property type="entry name" value="ESTERASE YQIA-RELATED"/>
    <property type="match status" value="1"/>
</dbReference>
<dbReference type="KEGG" id="pani:DCO16_05490"/>
<sequence length="201" mass="22420">MKKEGASTTTLLVYLHGFRSSPRSSKAVMTGEAVKALSTSTHIYEWYCPQLFASPKATMEMVTQHIEQAHADHIVIIGSSLGGFYTNYLAEKYHCKGIALNPAVYAARELAPHVGMMTAYDSDEPFDFKAEYIDELRALQVEKISKPERYFLIAAQGDELLDWKEMAAFYPGAKQLILEGSDHGIANYADHLPAVIQFITH</sequence>
<dbReference type="Proteomes" id="UP000500806">
    <property type="component" value="Chromosome"/>
</dbReference>
<evidence type="ECO:0000313" key="2">
    <source>
        <dbReference type="Proteomes" id="UP000500806"/>
    </source>
</evidence>
<dbReference type="InterPro" id="IPR029058">
    <property type="entry name" value="AB_hydrolase_fold"/>
</dbReference>
<dbReference type="SUPFAM" id="SSF53474">
    <property type="entry name" value="alpha/beta-Hydrolases"/>
    <property type="match status" value="1"/>
</dbReference>
<organism evidence="1 2">
    <name type="scientific">Polynucleobacter antarcticus</name>
    <dbReference type="NCBI Taxonomy" id="1743162"/>
    <lineage>
        <taxon>Bacteria</taxon>
        <taxon>Pseudomonadati</taxon>
        <taxon>Pseudomonadota</taxon>
        <taxon>Betaproteobacteria</taxon>
        <taxon>Burkholderiales</taxon>
        <taxon>Burkholderiaceae</taxon>
        <taxon>Polynucleobacter</taxon>
    </lineage>
</organism>
<reference evidence="1 2" key="1">
    <citation type="submission" date="2018-04" db="EMBL/GenBank/DDBJ databases">
        <title>Polynucleobacter sp. LimPoW16 genome.</title>
        <authorList>
            <person name="Hahn M.W."/>
        </authorList>
    </citation>
    <scope>NUCLEOTIDE SEQUENCE [LARGE SCALE GENOMIC DNA]</scope>
    <source>
        <strain evidence="1 2">LimPoW16</strain>
    </source>
</reference>
<dbReference type="RefSeq" id="WP_173942725.1">
    <property type="nucleotide sequence ID" value="NZ_CBCSCD010000001.1"/>
</dbReference>
<gene>
    <name evidence="1" type="ORF">DCO16_05490</name>
</gene>
<dbReference type="EMBL" id="CP028941">
    <property type="protein sequence ID" value="QKM62567.1"/>
    <property type="molecule type" value="Genomic_DNA"/>
</dbReference>
<proteinExistence type="predicted"/>
<dbReference type="Gene3D" id="3.40.50.1820">
    <property type="entry name" value="alpha/beta hydrolase"/>
    <property type="match status" value="1"/>
</dbReference>
<dbReference type="AlphaFoldDB" id="A0A6M9PUJ9"/>